<gene>
    <name evidence="1" type="ORF">ATL17_0001</name>
</gene>
<dbReference type="Gene3D" id="2.150.10.10">
    <property type="entry name" value="Serralysin-like metalloprotease, C-terminal"/>
    <property type="match status" value="1"/>
</dbReference>
<keyword evidence="2" id="KW-1185">Reference proteome</keyword>
<dbReference type="NCBIfam" id="TIGR03661">
    <property type="entry name" value="T1SS_VCA0849"/>
    <property type="match status" value="1"/>
</dbReference>
<dbReference type="EMBL" id="SNYR01000001">
    <property type="protein sequence ID" value="TDQ66016.1"/>
    <property type="molecule type" value="Genomic_DNA"/>
</dbReference>
<dbReference type="GO" id="GO:0005509">
    <property type="term" value="F:calcium ion binding"/>
    <property type="evidence" value="ECO:0007669"/>
    <property type="project" value="InterPro"/>
</dbReference>
<dbReference type="Proteomes" id="UP000295391">
    <property type="component" value="Unassembled WGS sequence"/>
</dbReference>
<dbReference type="Pfam" id="PF00353">
    <property type="entry name" value="HemolysinCabind"/>
    <property type="match status" value="1"/>
</dbReference>
<reference evidence="1 2" key="1">
    <citation type="submission" date="2019-03" db="EMBL/GenBank/DDBJ databases">
        <title>Genomic Encyclopedia of Type Strains, Phase III (KMG-III): the genomes of soil and plant-associated and newly described type strains.</title>
        <authorList>
            <person name="Whitman W."/>
        </authorList>
    </citation>
    <scope>NUCLEOTIDE SEQUENCE [LARGE SCALE GENOMIC DNA]</scope>
    <source>
        <strain evidence="1 2">CGMCC 1.7002</strain>
    </source>
</reference>
<comment type="caution">
    <text evidence="1">The sequence shown here is derived from an EMBL/GenBank/DDBJ whole genome shotgun (WGS) entry which is preliminary data.</text>
</comment>
<accession>A0A4R6VTL1</accession>
<dbReference type="InterPro" id="IPR019960">
    <property type="entry name" value="T1SS_VCA0849"/>
</dbReference>
<dbReference type="OrthoDB" id="8335338at2"/>
<dbReference type="PROSITE" id="PS00330">
    <property type="entry name" value="HEMOLYSIN_CALCIUM"/>
    <property type="match status" value="2"/>
</dbReference>
<dbReference type="InterPro" id="IPR018511">
    <property type="entry name" value="Hemolysin-typ_Ca-bd_CS"/>
</dbReference>
<evidence type="ECO:0000313" key="2">
    <source>
        <dbReference type="Proteomes" id="UP000295391"/>
    </source>
</evidence>
<evidence type="ECO:0000313" key="1">
    <source>
        <dbReference type="EMBL" id="TDQ66016.1"/>
    </source>
</evidence>
<dbReference type="InterPro" id="IPR001343">
    <property type="entry name" value="Hemolysn_Ca-bd"/>
</dbReference>
<proteinExistence type="predicted"/>
<dbReference type="PRINTS" id="PR00313">
    <property type="entry name" value="CABNDNGRPT"/>
</dbReference>
<sequence>ITFTPGSDAISTIVFSTDVSNLSGGLTWVRVSDTQITGSDGGDTIVTLDLSVVGDVATVTATLNDNYDSHPSFTADDLQALGSVTVVATDTDGDEAEGTVNLSVSDDVPSSFNPQSGTLLNENGATYVGALDFDGNVDNNVGADQNGAISFAAALDGADSGLTSGGLAITYYLTDGGATLVGTTGGDASTGIVFTVELNHDTSDATDDSYTVTMSGTVDGGQTDIVFDANSGYAFVGGNDPWSGFTDGSGNNLDLLLTPMDGGVSDGTTNTNANSGGVNDSFIDAGEAMRLDFVNDLSGNPANSGGGSADYSDGFNQDHTFTGHYNVNGATATFTGISGGGSNPISEIRIKAFDDPDGDTTVGDGTKESITAVSIMYNAAVGTLTFDAIGTTATNITVGGVTFTVQFVMTAGTYDVLIDGVVSDTQIATFTADGYNSVEFHHESGQDFQIGEFGTTVTDPGEPVQIALDLELTDADGDSSTGTLDINLLPEAPATVDANSVSVTSPYILGTNSAAETHFLGSGANEDITGTAETNIMFGGGGNDTLNGLDGLDFLSGGDGDDVLIGGLGSDTMEGGLGADTFKVDSDSAGLTIEDVIADYNYGEGDVVDLSDLFGAIGAVDLDDDGFVSIASTGNPNEYTIKVDTDGGGDSYVDVAIITIDDGNKINILFDTGQDQDVDVI</sequence>
<dbReference type="RefSeq" id="WP_133570744.1">
    <property type="nucleotide sequence ID" value="NZ_SNYR01000001.1"/>
</dbReference>
<organism evidence="1 2">
    <name type="scientific">Maritalea mobilis</name>
    <dbReference type="NCBI Taxonomy" id="483324"/>
    <lineage>
        <taxon>Bacteria</taxon>
        <taxon>Pseudomonadati</taxon>
        <taxon>Pseudomonadota</taxon>
        <taxon>Alphaproteobacteria</taxon>
        <taxon>Hyphomicrobiales</taxon>
        <taxon>Devosiaceae</taxon>
        <taxon>Maritalea</taxon>
    </lineage>
</organism>
<dbReference type="InterPro" id="IPR011049">
    <property type="entry name" value="Serralysin-like_metalloprot_C"/>
</dbReference>
<feature type="non-terminal residue" evidence="1">
    <location>
        <position position="1"/>
    </location>
</feature>
<name>A0A4R6VTL1_9HYPH</name>
<dbReference type="AlphaFoldDB" id="A0A4R6VTL1"/>
<protein>
    <submittedName>
        <fullName evidence="1">Putative secreted protein (Type I secretion substrate)</fullName>
    </submittedName>
</protein>